<evidence type="ECO:0000256" key="12">
    <source>
        <dbReference type="PROSITE-ProRule" id="PRU00042"/>
    </source>
</evidence>
<dbReference type="GO" id="GO:0005694">
    <property type="term" value="C:chromosome"/>
    <property type="evidence" value="ECO:0007669"/>
    <property type="project" value="UniProtKB-ARBA"/>
</dbReference>
<feature type="domain" description="C2H2-type" evidence="15">
    <location>
        <begin position="369"/>
        <end position="396"/>
    </location>
</feature>
<comment type="subcellular location">
    <subcellularLocation>
        <location evidence="2">Nucleus</location>
    </subcellularLocation>
</comment>
<organism evidence="16 17">
    <name type="scientific">Artemia franciscana</name>
    <name type="common">Brine shrimp</name>
    <name type="synonym">Artemia sanfranciscana</name>
    <dbReference type="NCBI Taxonomy" id="6661"/>
    <lineage>
        <taxon>Eukaryota</taxon>
        <taxon>Metazoa</taxon>
        <taxon>Ecdysozoa</taxon>
        <taxon>Arthropoda</taxon>
        <taxon>Crustacea</taxon>
        <taxon>Branchiopoda</taxon>
        <taxon>Anostraca</taxon>
        <taxon>Artemiidae</taxon>
        <taxon>Artemia</taxon>
    </lineage>
</organism>
<dbReference type="SMART" id="SM00225">
    <property type="entry name" value="BTB"/>
    <property type="match status" value="1"/>
</dbReference>
<evidence type="ECO:0000256" key="10">
    <source>
        <dbReference type="ARBA" id="ARBA00023163"/>
    </source>
</evidence>
<reference evidence="16" key="1">
    <citation type="submission" date="2023-07" db="EMBL/GenBank/DDBJ databases">
        <title>Chromosome-level genome assembly of Artemia franciscana.</title>
        <authorList>
            <person name="Jo E."/>
        </authorList>
    </citation>
    <scope>NUCLEOTIDE SEQUENCE</scope>
    <source>
        <tissue evidence="16">Whole body</tissue>
    </source>
</reference>
<feature type="domain" description="C2H2-type" evidence="15">
    <location>
        <begin position="397"/>
        <end position="424"/>
    </location>
</feature>
<dbReference type="GO" id="GO:0043565">
    <property type="term" value="F:sequence-specific DNA binding"/>
    <property type="evidence" value="ECO:0007669"/>
    <property type="project" value="UniProtKB-ARBA"/>
</dbReference>
<keyword evidence="10" id="KW-0804">Transcription</keyword>
<dbReference type="FunFam" id="3.30.160.60:FF:000290">
    <property type="entry name" value="Zinc finger protein 697 isoform X1"/>
    <property type="match status" value="1"/>
</dbReference>
<feature type="region of interest" description="Disordered" evidence="13">
    <location>
        <begin position="291"/>
        <end position="329"/>
    </location>
</feature>
<dbReference type="GO" id="GO:0045893">
    <property type="term" value="P:positive regulation of DNA-templated transcription"/>
    <property type="evidence" value="ECO:0007669"/>
    <property type="project" value="UniProtKB-ARBA"/>
</dbReference>
<evidence type="ECO:0000256" key="8">
    <source>
        <dbReference type="ARBA" id="ARBA00023015"/>
    </source>
</evidence>
<dbReference type="InterPro" id="IPR051095">
    <property type="entry name" value="Dros_DevTransReg"/>
</dbReference>
<dbReference type="FunFam" id="3.30.160.60:FF:001732">
    <property type="entry name" value="Zgc:162936"/>
    <property type="match status" value="1"/>
</dbReference>
<dbReference type="Gene3D" id="3.30.710.10">
    <property type="entry name" value="Potassium Channel Kv1.1, Chain A"/>
    <property type="match status" value="1"/>
</dbReference>
<dbReference type="SUPFAM" id="SSF54695">
    <property type="entry name" value="POZ domain"/>
    <property type="match status" value="1"/>
</dbReference>
<feature type="domain" description="C2H2-type" evidence="15">
    <location>
        <begin position="341"/>
        <end position="368"/>
    </location>
</feature>
<feature type="compositionally biased region" description="Polar residues" evidence="13">
    <location>
        <begin position="296"/>
        <end position="329"/>
    </location>
</feature>
<name>A0AA88LBJ7_ARTSF</name>
<evidence type="ECO:0000256" key="3">
    <source>
        <dbReference type="ARBA" id="ARBA00006991"/>
    </source>
</evidence>
<dbReference type="Gene3D" id="3.30.160.60">
    <property type="entry name" value="Classic Zinc Finger"/>
    <property type="match status" value="4"/>
</dbReference>
<dbReference type="Pfam" id="PF00651">
    <property type="entry name" value="BTB"/>
    <property type="match status" value="1"/>
</dbReference>
<dbReference type="EMBL" id="JAVRJZ010000007">
    <property type="protein sequence ID" value="KAK2720164.1"/>
    <property type="molecule type" value="Genomic_DNA"/>
</dbReference>
<dbReference type="PANTHER" id="PTHR23110">
    <property type="entry name" value="BTB DOMAIN TRANSCRIPTION FACTOR"/>
    <property type="match status" value="1"/>
</dbReference>
<dbReference type="GO" id="GO:0003006">
    <property type="term" value="P:developmental process involved in reproduction"/>
    <property type="evidence" value="ECO:0007669"/>
    <property type="project" value="UniProtKB-ARBA"/>
</dbReference>
<evidence type="ECO:0000313" key="16">
    <source>
        <dbReference type="EMBL" id="KAK2720164.1"/>
    </source>
</evidence>
<feature type="non-terminal residue" evidence="16">
    <location>
        <position position="449"/>
    </location>
</feature>
<dbReference type="SMART" id="SM00355">
    <property type="entry name" value="ZnF_C2H2"/>
    <property type="match status" value="4"/>
</dbReference>
<keyword evidence="5" id="KW-0677">Repeat</keyword>
<dbReference type="GO" id="GO:0048666">
    <property type="term" value="P:neuron development"/>
    <property type="evidence" value="ECO:0007669"/>
    <property type="project" value="UniProtKB-ARBA"/>
</dbReference>
<proteinExistence type="inferred from homology"/>
<evidence type="ECO:0000256" key="9">
    <source>
        <dbReference type="ARBA" id="ARBA00023125"/>
    </source>
</evidence>
<dbReference type="Proteomes" id="UP001187531">
    <property type="component" value="Unassembled WGS sequence"/>
</dbReference>
<dbReference type="GO" id="GO:0048513">
    <property type="term" value="P:animal organ development"/>
    <property type="evidence" value="ECO:0007669"/>
    <property type="project" value="UniProtKB-ARBA"/>
</dbReference>
<sequence length="449" mass="49979">MEQGEFCLKWNNYLDVFHGAFLSLLNSEHFTDVTLSCDSQSIKCHRLILSSCSSYFETLLLGISHPHPIIILKDVKFHDLLALVTFMYTGEVTVPQTQASSLIKVADMLKVKGLANPDEKVNQIQKPSNHSQNTQITQLAAKRKSVGSTHENSFLAEDPFSNLEPPVADTSNDKLVNYPAEGSSSAYITDIAACNSHDVKDEIAVGIDKEGNNSSSQFEEDGEHFVNGSKILFGNQILERTERKPNASLDFSEVEDALPSHNEEVFGVPNLLLFPKREDIALGNFTEFSGPCKLQPDTQESGSTSTDSQGVADTSLGNTNALMEPSNSNVGLHRKKFGKEYECNVCDQRFPFPSLLESHQIAHTGEKSLTCNVCQKSFSRPGNLNRHRILHTDKKPFKCGLCEKSFAQSSYLNLHQRVHTREKPFKCDLCKKCFTQLGNLNKHQRLHTG</sequence>
<evidence type="ECO:0000256" key="13">
    <source>
        <dbReference type="SAM" id="MobiDB-lite"/>
    </source>
</evidence>
<dbReference type="CDD" id="cd18315">
    <property type="entry name" value="BTB_POZ_BAB-like"/>
    <property type="match status" value="1"/>
</dbReference>
<keyword evidence="7" id="KW-0862">Zinc</keyword>
<dbReference type="PANTHER" id="PTHR23110:SF109">
    <property type="entry name" value="FI07618P-RELATED"/>
    <property type="match status" value="1"/>
</dbReference>
<comment type="function">
    <text evidence="1">May be involved in transcriptional regulation.</text>
</comment>
<dbReference type="PROSITE" id="PS00028">
    <property type="entry name" value="ZINC_FINGER_C2H2_1"/>
    <property type="match status" value="4"/>
</dbReference>
<dbReference type="InterPro" id="IPR013087">
    <property type="entry name" value="Znf_C2H2_type"/>
</dbReference>
<evidence type="ECO:0000256" key="4">
    <source>
        <dbReference type="ARBA" id="ARBA00022723"/>
    </source>
</evidence>
<comment type="similarity">
    <text evidence="3">Belongs to the krueppel C2H2-type zinc-finger protein family.</text>
</comment>
<dbReference type="FunFam" id="3.30.160.60:FF:000585">
    <property type="entry name" value="zinc finger protein 784"/>
    <property type="match status" value="1"/>
</dbReference>
<dbReference type="GO" id="GO:0008270">
    <property type="term" value="F:zinc ion binding"/>
    <property type="evidence" value="ECO:0007669"/>
    <property type="project" value="UniProtKB-KW"/>
</dbReference>
<keyword evidence="8" id="KW-0805">Transcription regulation</keyword>
<keyword evidence="11" id="KW-0539">Nucleus</keyword>
<keyword evidence="9" id="KW-0238">DNA-binding</keyword>
<evidence type="ECO:0000256" key="2">
    <source>
        <dbReference type="ARBA" id="ARBA00004123"/>
    </source>
</evidence>
<feature type="domain" description="C2H2-type" evidence="15">
    <location>
        <begin position="425"/>
        <end position="449"/>
    </location>
</feature>
<dbReference type="PROSITE" id="PS50157">
    <property type="entry name" value="ZINC_FINGER_C2H2_2"/>
    <property type="match status" value="4"/>
</dbReference>
<gene>
    <name evidence="16" type="ORF">QYM36_004159</name>
</gene>
<comment type="caution">
    <text evidence="16">The sequence shown here is derived from an EMBL/GenBank/DDBJ whole genome shotgun (WGS) entry which is preliminary data.</text>
</comment>
<evidence type="ECO:0000259" key="14">
    <source>
        <dbReference type="PROSITE" id="PS50097"/>
    </source>
</evidence>
<keyword evidence="4" id="KW-0479">Metal-binding</keyword>
<dbReference type="GO" id="GO:0006357">
    <property type="term" value="P:regulation of transcription by RNA polymerase II"/>
    <property type="evidence" value="ECO:0007669"/>
    <property type="project" value="TreeGrafter"/>
</dbReference>
<dbReference type="AlphaFoldDB" id="A0AA88LBJ7"/>
<accession>A0AA88LBJ7</accession>
<evidence type="ECO:0000313" key="17">
    <source>
        <dbReference type="Proteomes" id="UP001187531"/>
    </source>
</evidence>
<feature type="domain" description="BTB" evidence="14">
    <location>
        <begin position="31"/>
        <end position="96"/>
    </location>
</feature>
<evidence type="ECO:0000256" key="11">
    <source>
        <dbReference type="ARBA" id="ARBA00023242"/>
    </source>
</evidence>
<evidence type="ECO:0000259" key="15">
    <source>
        <dbReference type="PROSITE" id="PS50157"/>
    </source>
</evidence>
<dbReference type="Pfam" id="PF00096">
    <property type="entry name" value="zf-C2H2"/>
    <property type="match status" value="4"/>
</dbReference>
<dbReference type="InterPro" id="IPR000210">
    <property type="entry name" value="BTB/POZ_dom"/>
</dbReference>
<evidence type="ECO:0000256" key="7">
    <source>
        <dbReference type="ARBA" id="ARBA00022833"/>
    </source>
</evidence>
<dbReference type="PROSITE" id="PS50097">
    <property type="entry name" value="BTB"/>
    <property type="match status" value="1"/>
</dbReference>
<evidence type="ECO:0000256" key="5">
    <source>
        <dbReference type="ARBA" id="ARBA00022737"/>
    </source>
</evidence>
<dbReference type="SUPFAM" id="SSF57667">
    <property type="entry name" value="beta-beta-alpha zinc fingers"/>
    <property type="match status" value="2"/>
</dbReference>
<evidence type="ECO:0000256" key="6">
    <source>
        <dbReference type="ARBA" id="ARBA00022771"/>
    </source>
</evidence>
<dbReference type="GO" id="GO:0005634">
    <property type="term" value="C:nucleus"/>
    <property type="evidence" value="ECO:0007669"/>
    <property type="project" value="UniProtKB-SubCell"/>
</dbReference>
<protein>
    <submittedName>
        <fullName evidence="16">Uncharacterized protein</fullName>
    </submittedName>
</protein>
<evidence type="ECO:0000256" key="1">
    <source>
        <dbReference type="ARBA" id="ARBA00003767"/>
    </source>
</evidence>
<dbReference type="InterPro" id="IPR011333">
    <property type="entry name" value="SKP1/BTB/POZ_sf"/>
</dbReference>
<keyword evidence="17" id="KW-1185">Reference proteome</keyword>
<keyword evidence="6 12" id="KW-0863">Zinc-finger</keyword>
<dbReference type="InterPro" id="IPR036236">
    <property type="entry name" value="Znf_C2H2_sf"/>
</dbReference>